<organism evidence="4 5">
    <name type="scientific">Anaeroselena agilis</name>
    <dbReference type="NCBI Taxonomy" id="3063788"/>
    <lineage>
        <taxon>Bacteria</taxon>
        <taxon>Bacillati</taxon>
        <taxon>Bacillota</taxon>
        <taxon>Negativicutes</taxon>
        <taxon>Acetonemataceae</taxon>
        <taxon>Anaeroselena</taxon>
    </lineage>
</organism>
<evidence type="ECO:0000259" key="3">
    <source>
        <dbReference type="Pfam" id="PF05683"/>
    </source>
</evidence>
<evidence type="ECO:0000256" key="1">
    <source>
        <dbReference type="ARBA" id="ARBA00008876"/>
    </source>
</evidence>
<dbReference type="NCBIfam" id="TIGR00723">
    <property type="entry name" value="ttdB_fumA_fumB"/>
    <property type="match status" value="1"/>
</dbReference>
<dbReference type="PANTHER" id="PTHR43351:SF2">
    <property type="entry name" value="L(+)-TARTRATE DEHYDRATASE SUBUNIT BETA-RELATED"/>
    <property type="match status" value="1"/>
</dbReference>
<reference evidence="4 5" key="1">
    <citation type="submission" date="2023-07" db="EMBL/GenBank/DDBJ databases">
        <title>The novel representative of Negativicutes class, Anaeroselena agilis gen. nov. sp. nov.</title>
        <authorList>
            <person name="Prokofeva M.I."/>
            <person name="Elcheninov A.G."/>
            <person name="Klyukina A."/>
            <person name="Kublanov I.V."/>
            <person name="Frolov E.N."/>
            <person name="Podosokorskaya O.A."/>
        </authorList>
    </citation>
    <scope>NUCLEOTIDE SEQUENCE [LARGE SCALE GENOMIC DNA]</scope>
    <source>
        <strain evidence="4 5">4137-cl</strain>
    </source>
</reference>
<sequence length="185" mass="19902">MAEPVRITTPLSADAARKLRAGDSVLISGAIYTARDAAHKRMIEALDRGEKLPVDVRDQIIYYVGPSPAKPGQPIGSAGPTTSGRMDAYTPRMLAEGLRGMIGKGYRSAEVVEAMKKHGAVYFAATGGAAALIARTVKGYEVVAYSDLGAEAFAKMTVEDFPAIVVIDSEGRNYYEEGQKQYRRL</sequence>
<dbReference type="NCBIfam" id="NF005310">
    <property type="entry name" value="PRK06842.1"/>
    <property type="match status" value="1"/>
</dbReference>
<gene>
    <name evidence="4" type="ORF">Q4T40_01675</name>
</gene>
<dbReference type="InterPro" id="IPR036660">
    <property type="entry name" value="Fe-S_hydroAse_TtdB_cat_sf"/>
</dbReference>
<dbReference type="Pfam" id="PF05683">
    <property type="entry name" value="Fumerase_C"/>
    <property type="match status" value="1"/>
</dbReference>
<evidence type="ECO:0000313" key="5">
    <source>
        <dbReference type="Proteomes" id="UP001254848"/>
    </source>
</evidence>
<evidence type="ECO:0000256" key="2">
    <source>
        <dbReference type="ARBA" id="ARBA00023239"/>
    </source>
</evidence>
<dbReference type="SUPFAM" id="SSF117457">
    <property type="entry name" value="FumA C-terminal domain-like"/>
    <property type="match status" value="1"/>
</dbReference>
<dbReference type="Gene3D" id="3.20.130.10">
    <property type="entry name" value="Fe-S hydro-lyase, tartrate dehydratase beta-type, catalytic domain"/>
    <property type="match status" value="1"/>
</dbReference>
<dbReference type="PANTHER" id="PTHR43351">
    <property type="entry name" value="L(+)-TARTRATE DEHYDRATASE SUBUNIT BETA"/>
    <property type="match status" value="1"/>
</dbReference>
<feature type="domain" description="Fe-S hydro-lyase tartrate dehydratase beta-type catalytic" evidence="3">
    <location>
        <begin position="5"/>
        <end position="177"/>
    </location>
</feature>
<keyword evidence="2" id="KW-0456">Lyase</keyword>
<proteinExistence type="inferred from homology"/>
<evidence type="ECO:0000313" key="4">
    <source>
        <dbReference type="EMBL" id="MDT8899957.1"/>
    </source>
</evidence>
<comment type="caution">
    <text evidence="4">The sequence shown here is derived from an EMBL/GenBank/DDBJ whole genome shotgun (WGS) entry which is preliminary data.</text>
</comment>
<dbReference type="Proteomes" id="UP001254848">
    <property type="component" value="Unassembled WGS sequence"/>
</dbReference>
<dbReference type="RefSeq" id="WP_413778521.1">
    <property type="nucleotide sequence ID" value="NZ_JAUOZS010000001.1"/>
</dbReference>
<protein>
    <submittedName>
        <fullName evidence="4">Fe-S-containing hydro-lyase</fullName>
    </submittedName>
</protein>
<comment type="similarity">
    <text evidence="1">Belongs to the class-I fumarase family.</text>
</comment>
<accession>A0ABU3NUX5</accession>
<name>A0ABU3NUX5_9FIRM</name>
<dbReference type="InterPro" id="IPR004647">
    <property type="entry name" value="Fe-S_hydro-lyase_TtdB-typ_cat"/>
</dbReference>
<keyword evidence="5" id="KW-1185">Reference proteome</keyword>
<dbReference type="EMBL" id="JAUOZS010000001">
    <property type="protein sequence ID" value="MDT8899957.1"/>
    <property type="molecule type" value="Genomic_DNA"/>
</dbReference>